<sequence length="191" mass="20807">MRGMDLPPSKPPAPTCPECGIPLHGRHTREGTLQVCPRCQGHWDARPQTSLTPLLTQALEQRSRWTREGLCARGRHELRPPDEHCSRCPEDSHRCPSCAARLFPSEPRGQPIEVCPRCPGLWMSARAWVALRQEPAPASLAVNLGAGGTIQRGPSPWPQRVAVLVGLVGTAAVSGAFEGLLHLLWSLFRGG</sequence>
<comment type="caution">
    <text evidence="1">The sequence shown here is derived from an EMBL/GenBank/DDBJ whole genome shotgun (WGS) entry which is preliminary data.</text>
</comment>
<proteinExistence type="predicted"/>
<evidence type="ECO:0000313" key="2">
    <source>
        <dbReference type="Proteomes" id="UP000182229"/>
    </source>
</evidence>
<evidence type="ECO:0000313" key="1">
    <source>
        <dbReference type="EMBL" id="OJH41110.1"/>
    </source>
</evidence>
<accession>A0A1L9BFT3</accession>
<keyword evidence="2" id="KW-1185">Reference proteome</keyword>
<dbReference type="Proteomes" id="UP000182229">
    <property type="component" value="Unassembled WGS sequence"/>
</dbReference>
<organism evidence="1 2">
    <name type="scientific">Cystobacter ferrugineus</name>
    <dbReference type="NCBI Taxonomy" id="83449"/>
    <lineage>
        <taxon>Bacteria</taxon>
        <taxon>Pseudomonadati</taxon>
        <taxon>Myxococcota</taxon>
        <taxon>Myxococcia</taxon>
        <taxon>Myxococcales</taxon>
        <taxon>Cystobacterineae</taxon>
        <taxon>Archangiaceae</taxon>
        <taxon>Cystobacter</taxon>
    </lineage>
</organism>
<evidence type="ECO:0008006" key="3">
    <source>
        <dbReference type="Google" id="ProtNLM"/>
    </source>
</evidence>
<name>A0A1L9BFT3_9BACT</name>
<dbReference type="STRING" id="83449.BON30_09440"/>
<dbReference type="AlphaFoldDB" id="A0A1L9BFT3"/>
<dbReference type="EMBL" id="MPIN01000002">
    <property type="protein sequence ID" value="OJH41110.1"/>
    <property type="molecule type" value="Genomic_DNA"/>
</dbReference>
<reference evidence="1 2" key="2">
    <citation type="submission" date="2016-12" db="EMBL/GenBank/DDBJ databases">
        <title>Draft Genome Sequence of Cystobacter ferrugineus Strain Cbfe23.</title>
        <authorList>
            <person name="Akbar S."/>
            <person name="Dowd S.E."/>
            <person name="Stevens D.C."/>
        </authorList>
    </citation>
    <scope>NUCLEOTIDE SEQUENCE [LARGE SCALE GENOMIC DNA]</scope>
    <source>
        <strain evidence="1 2">Cbfe23</strain>
    </source>
</reference>
<gene>
    <name evidence="1" type="ORF">BON30_09440</name>
</gene>
<protein>
    <recommendedName>
        <fullName evidence="3">Transcription factor zinc-finger domain-containing protein</fullName>
    </recommendedName>
</protein>
<reference evidence="2" key="1">
    <citation type="submission" date="2016-11" db="EMBL/GenBank/DDBJ databases">
        <authorList>
            <person name="Shukria A."/>
            <person name="Stevens D.C."/>
        </authorList>
    </citation>
    <scope>NUCLEOTIDE SEQUENCE [LARGE SCALE GENOMIC DNA]</scope>
    <source>
        <strain evidence="2">Cbfe23</strain>
    </source>
</reference>